<dbReference type="Ensembl" id="ENSPNAT00000052602.1">
    <property type="protein sequence ID" value="ENSPNAP00000044228.1"/>
    <property type="gene ID" value="ENSPNAG00000029116.2"/>
</dbReference>
<reference evidence="2" key="2">
    <citation type="submission" date="2025-08" db="UniProtKB">
        <authorList>
            <consortium name="Ensembl"/>
        </authorList>
    </citation>
    <scope>IDENTIFICATION</scope>
</reference>
<dbReference type="InterPro" id="IPR040436">
    <property type="entry name" value="Disconnected-like"/>
</dbReference>
<reference evidence="2" key="3">
    <citation type="submission" date="2025-09" db="UniProtKB">
        <authorList>
            <consortium name="Ensembl"/>
        </authorList>
    </citation>
    <scope>IDENTIFICATION</scope>
</reference>
<dbReference type="GO" id="GO:0006356">
    <property type="term" value="P:regulation of transcription by RNA polymerase I"/>
    <property type="evidence" value="ECO:0007669"/>
    <property type="project" value="TreeGrafter"/>
</dbReference>
<dbReference type="AlphaFoldDB" id="A0AAR2IWW8"/>
<evidence type="ECO:0008006" key="4">
    <source>
        <dbReference type="Google" id="ProtNLM"/>
    </source>
</evidence>
<reference evidence="2 3" key="1">
    <citation type="submission" date="2020-10" db="EMBL/GenBank/DDBJ databases">
        <title>Pygocentrus nattereri (red-bellied piranha) genome, fPygNat1, primary haplotype.</title>
        <authorList>
            <person name="Myers G."/>
            <person name="Meyer A."/>
            <person name="Karagic N."/>
            <person name="Pippel M."/>
            <person name="Winkler S."/>
            <person name="Tracey A."/>
            <person name="Wood J."/>
            <person name="Formenti G."/>
            <person name="Howe K."/>
            <person name="Fedrigo O."/>
            <person name="Jarvis E.D."/>
        </authorList>
    </citation>
    <scope>NUCLEOTIDE SEQUENCE [LARGE SCALE GENOMIC DNA]</scope>
</reference>
<keyword evidence="3" id="KW-1185">Reference proteome</keyword>
<gene>
    <name evidence="2" type="primary">BNC1</name>
</gene>
<evidence type="ECO:0000256" key="1">
    <source>
        <dbReference type="SAM" id="MobiDB-lite"/>
    </source>
</evidence>
<sequence>MLNCSCDSFSPGKLRRRQCENCRHGWVAHALSKLKVHHMYQGSQVEIVHSNVVFDICSLMLYGTQAIPVRLKILLDRLFSVLKQDEVIQILSALDWTLQDYIRGYVLQDVAGKVLDRWAIMTFEEEIATLQQFLRFGETKSIVELMALQDKEGQAVIVPTARANSDIRSFIESSMQRPTAPPPKSEPLSRSNGHHFESLVNSMAFMLPLQLLNSAPATSEAGLRTTAPQQKCTLLSR</sequence>
<dbReference type="Proteomes" id="UP001501920">
    <property type="component" value="Chromosome 7"/>
</dbReference>
<dbReference type="GO" id="GO:0005634">
    <property type="term" value="C:nucleus"/>
    <property type="evidence" value="ECO:0007669"/>
    <property type="project" value="TreeGrafter"/>
</dbReference>
<proteinExistence type="predicted"/>
<evidence type="ECO:0000313" key="3">
    <source>
        <dbReference type="Proteomes" id="UP001501920"/>
    </source>
</evidence>
<name>A0AAR2IWW8_PYGNA</name>
<accession>A0AAR2IWW8</accession>
<dbReference type="PANTHER" id="PTHR15021:SF1">
    <property type="entry name" value="ZINC FINGER PROTEIN BASONUCLIN-1"/>
    <property type="match status" value="1"/>
</dbReference>
<dbReference type="PANTHER" id="PTHR15021">
    <property type="entry name" value="DISCONNECTED-RELATED"/>
    <property type="match status" value="1"/>
</dbReference>
<protein>
    <recommendedName>
        <fullName evidence="4">Basonuclin 1</fullName>
    </recommendedName>
</protein>
<feature type="region of interest" description="Disordered" evidence="1">
    <location>
        <begin position="173"/>
        <end position="193"/>
    </location>
</feature>
<organism evidence="2 3">
    <name type="scientific">Pygocentrus nattereri</name>
    <name type="common">Red-bellied piranha</name>
    <dbReference type="NCBI Taxonomy" id="42514"/>
    <lineage>
        <taxon>Eukaryota</taxon>
        <taxon>Metazoa</taxon>
        <taxon>Chordata</taxon>
        <taxon>Craniata</taxon>
        <taxon>Vertebrata</taxon>
        <taxon>Euteleostomi</taxon>
        <taxon>Actinopterygii</taxon>
        <taxon>Neopterygii</taxon>
        <taxon>Teleostei</taxon>
        <taxon>Ostariophysi</taxon>
        <taxon>Characiformes</taxon>
        <taxon>Characoidei</taxon>
        <taxon>Pygocentrus</taxon>
    </lineage>
</organism>
<evidence type="ECO:0000313" key="2">
    <source>
        <dbReference type="Ensembl" id="ENSPNAP00000044228.1"/>
    </source>
</evidence>
<dbReference type="GeneTree" id="ENSGT00390000005844"/>